<evidence type="ECO:0000256" key="2">
    <source>
        <dbReference type="ARBA" id="ARBA00004496"/>
    </source>
</evidence>
<feature type="region of interest" description="Disordered" evidence="11">
    <location>
        <begin position="249"/>
        <end position="319"/>
    </location>
</feature>
<comment type="similarity">
    <text evidence="3">Belongs to the CND2 (condensin subunit 2) family.</text>
</comment>
<evidence type="ECO:0000256" key="11">
    <source>
        <dbReference type="SAM" id="MobiDB-lite"/>
    </source>
</evidence>
<feature type="compositionally biased region" description="Polar residues" evidence="11">
    <location>
        <begin position="22"/>
        <end position="41"/>
    </location>
</feature>
<evidence type="ECO:0000256" key="8">
    <source>
        <dbReference type="ARBA" id="ARBA00022776"/>
    </source>
</evidence>
<keyword evidence="6" id="KW-0963">Cytoplasm</keyword>
<accession>A0A7R9IYS5</accession>
<keyword evidence="7" id="KW-0132">Cell division</keyword>
<evidence type="ECO:0000256" key="4">
    <source>
        <dbReference type="ARBA" id="ARBA00016065"/>
    </source>
</evidence>
<dbReference type="GO" id="GO:0051301">
    <property type="term" value="P:cell division"/>
    <property type="evidence" value="ECO:0007669"/>
    <property type="project" value="UniProtKB-KW"/>
</dbReference>
<comment type="subcellular location">
    <subcellularLocation>
        <location evidence="1">Chromosome</location>
    </subcellularLocation>
    <subcellularLocation>
        <location evidence="2">Cytoplasm</location>
    </subcellularLocation>
</comment>
<evidence type="ECO:0000256" key="7">
    <source>
        <dbReference type="ARBA" id="ARBA00022618"/>
    </source>
</evidence>
<keyword evidence="5" id="KW-0158">Chromosome</keyword>
<evidence type="ECO:0000256" key="10">
    <source>
        <dbReference type="ARBA" id="ARBA00023306"/>
    </source>
</evidence>
<dbReference type="GO" id="GO:0003682">
    <property type="term" value="F:chromatin binding"/>
    <property type="evidence" value="ECO:0007669"/>
    <property type="project" value="TreeGrafter"/>
</dbReference>
<gene>
    <name evidence="12" type="ORF">TCMB3V08_LOCUS2046</name>
</gene>
<protein>
    <recommendedName>
        <fullName evidence="4">Condensin complex subunit 2</fullName>
    </recommendedName>
</protein>
<evidence type="ECO:0000256" key="1">
    <source>
        <dbReference type="ARBA" id="ARBA00004286"/>
    </source>
</evidence>
<proteinExistence type="inferred from homology"/>
<evidence type="ECO:0000256" key="9">
    <source>
        <dbReference type="ARBA" id="ARBA00023067"/>
    </source>
</evidence>
<evidence type="ECO:0000256" key="6">
    <source>
        <dbReference type="ARBA" id="ARBA00022490"/>
    </source>
</evidence>
<sequence>MNQRNAMRRSMGPISTPLLRKSTGSTSSPLRRKSMGSTSSPLRRKSMGVTPANEVFLPENDDAAERLQRDSNTSSRLDSLGAVADKSTPLVSALSGLTHDQMQEHYAKCMKLSSENKINIKNAFNLQLIDYMTQMVKKKEFDISNFQSSPETRVEEIEPSVREPYPSELDPKPNRGGLTSPKTSRGENHSPCVPRVESHEKGSSPESHPPQRIEISPEVAGCTLDASTKIYSYRVDGVHSVAIRMAGGLHQEEKKKKKGQNDEEENDENQPEGDESITIAKKKKPRRVVLEEVNPHLRGGRVENHLGKTAPSSPDRDSNLDLLVFSSRAQHNKRHRNVLAESSSLNAKEDSNPKLDPYFRRLMSALGETQEGDCQFLTSVKVGDDSCALQLFPEIPFWGEKQIVQAQQGNFSLPALPELGDLEICSSFSHFTFNNWSLEEDLALEERMKGNRPSVVEGVETPDNPLPLEPDEEFAFDMAASPPRETYFITVSGILGCSIGRYKGDAKIKQIEETYCIRLSTGPAGNNGSKPPDELSLTRENKTLRARDVWQAQATPRPACGGADDYDTDGEVGDTGIEIAVTCRAQDKSSLAIVDLHKHLSIAPQEYSYFRGSMLSLWAGPAHWKIRPLSKEHSGKIKSVTRLESGSGTGAFPLLSLVSALLVLSVLKELVVHTSTCERPVTLPGHVCPPTLQEVRNRYRCKMLQRYIYYDMFRCYDSIILRSDESDEKENTPNNIMVKTHRTTSLASTLF</sequence>
<dbReference type="PANTHER" id="PTHR13108:SF9">
    <property type="entry name" value="CONDENSIN COMPLEX SUBUNIT 2"/>
    <property type="match status" value="1"/>
</dbReference>
<evidence type="ECO:0000256" key="5">
    <source>
        <dbReference type="ARBA" id="ARBA00022454"/>
    </source>
</evidence>
<evidence type="ECO:0000256" key="3">
    <source>
        <dbReference type="ARBA" id="ARBA00009471"/>
    </source>
</evidence>
<dbReference type="GO" id="GO:0000796">
    <property type="term" value="C:condensin complex"/>
    <property type="evidence" value="ECO:0007669"/>
    <property type="project" value="InterPro"/>
</dbReference>
<feature type="compositionally biased region" description="Acidic residues" evidence="11">
    <location>
        <begin position="262"/>
        <end position="275"/>
    </location>
</feature>
<dbReference type="InterPro" id="IPR022816">
    <property type="entry name" value="Condensin_barren_su2"/>
</dbReference>
<evidence type="ECO:0000313" key="12">
    <source>
        <dbReference type="EMBL" id="CAD7569303.1"/>
    </source>
</evidence>
<dbReference type="GO" id="GO:0007076">
    <property type="term" value="P:mitotic chromosome condensation"/>
    <property type="evidence" value="ECO:0007669"/>
    <property type="project" value="InterPro"/>
</dbReference>
<feature type="compositionally biased region" description="Basic and acidic residues" evidence="11">
    <location>
        <begin position="152"/>
        <end position="161"/>
    </location>
</feature>
<dbReference type="AlphaFoldDB" id="A0A7R9IYS5"/>
<feature type="compositionally biased region" description="Basic and acidic residues" evidence="11">
    <location>
        <begin position="288"/>
        <end position="306"/>
    </location>
</feature>
<dbReference type="GO" id="GO:0005737">
    <property type="term" value="C:cytoplasm"/>
    <property type="evidence" value="ECO:0007669"/>
    <property type="project" value="UniProtKB-SubCell"/>
</dbReference>
<dbReference type="PANTHER" id="PTHR13108">
    <property type="entry name" value="CONDENSIN COMPLEX SUBUNIT 2"/>
    <property type="match status" value="1"/>
</dbReference>
<reference evidence="12" key="1">
    <citation type="submission" date="2020-11" db="EMBL/GenBank/DDBJ databases">
        <authorList>
            <person name="Tran Van P."/>
        </authorList>
    </citation>
    <scope>NUCLEOTIDE SEQUENCE</scope>
</reference>
<feature type="region of interest" description="Disordered" evidence="11">
    <location>
        <begin position="147"/>
        <end position="219"/>
    </location>
</feature>
<dbReference type="Pfam" id="PF05786">
    <property type="entry name" value="Cnd2"/>
    <property type="match status" value="2"/>
</dbReference>
<name>A0A7R9IYS5_TIMCA</name>
<feature type="region of interest" description="Disordered" evidence="11">
    <location>
        <begin position="1"/>
        <end position="60"/>
    </location>
</feature>
<organism evidence="12">
    <name type="scientific">Timema californicum</name>
    <name type="common">California timema</name>
    <name type="synonym">Walking stick</name>
    <dbReference type="NCBI Taxonomy" id="61474"/>
    <lineage>
        <taxon>Eukaryota</taxon>
        <taxon>Metazoa</taxon>
        <taxon>Ecdysozoa</taxon>
        <taxon>Arthropoda</taxon>
        <taxon>Hexapoda</taxon>
        <taxon>Insecta</taxon>
        <taxon>Pterygota</taxon>
        <taxon>Neoptera</taxon>
        <taxon>Polyneoptera</taxon>
        <taxon>Phasmatodea</taxon>
        <taxon>Timematodea</taxon>
        <taxon>Timematoidea</taxon>
        <taxon>Timematidae</taxon>
        <taxon>Timema</taxon>
    </lineage>
</organism>
<keyword evidence="10" id="KW-0131">Cell cycle</keyword>
<dbReference type="EMBL" id="OE179629">
    <property type="protein sequence ID" value="CAD7569303.1"/>
    <property type="molecule type" value="Genomic_DNA"/>
</dbReference>
<keyword evidence="9" id="KW-0226">DNA condensation</keyword>
<keyword evidence="8" id="KW-0498">Mitosis</keyword>